<keyword evidence="1 3" id="KW-0378">Hydrolase</keyword>
<dbReference type="RefSeq" id="WP_270675568.1">
    <property type="nucleotide sequence ID" value="NZ_JAQFWP010000002.1"/>
</dbReference>
<name>A0ABT4TFR5_9ACTN</name>
<dbReference type="GO" id="GO:0016787">
    <property type="term" value="F:hydrolase activity"/>
    <property type="evidence" value="ECO:0007669"/>
    <property type="project" value="UniProtKB-KW"/>
</dbReference>
<organism evidence="3 4">
    <name type="scientific">Nocardiopsis suaedae</name>
    <dbReference type="NCBI Taxonomy" id="3018444"/>
    <lineage>
        <taxon>Bacteria</taxon>
        <taxon>Bacillati</taxon>
        <taxon>Actinomycetota</taxon>
        <taxon>Actinomycetes</taxon>
        <taxon>Streptosporangiales</taxon>
        <taxon>Nocardiopsidaceae</taxon>
        <taxon>Nocardiopsis</taxon>
    </lineage>
</organism>
<dbReference type="Gene3D" id="3.40.50.1820">
    <property type="entry name" value="alpha/beta hydrolase"/>
    <property type="match status" value="1"/>
</dbReference>
<feature type="domain" description="Xaa-Pro dipeptidyl-peptidase C-terminal" evidence="2">
    <location>
        <begin position="296"/>
        <end position="523"/>
    </location>
</feature>
<dbReference type="Pfam" id="PF02129">
    <property type="entry name" value="Peptidase_S15"/>
    <property type="match status" value="1"/>
</dbReference>
<evidence type="ECO:0000259" key="2">
    <source>
        <dbReference type="SMART" id="SM00939"/>
    </source>
</evidence>
<gene>
    <name evidence="3" type="ORF">O4U47_01995</name>
</gene>
<dbReference type="Proteomes" id="UP001165685">
    <property type="component" value="Unassembled WGS sequence"/>
</dbReference>
<evidence type="ECO:0000256" key="1">
    <source>
        <dbReference type="ARBA" id="ARBA00022801"/>
    </source>
</evidence>
<dbReference type="Gene3D" id="2.60.120.260">
    <property type="entry name" value="Galactose-binding domain-like"/>
    <property type="match status" value="1"/>
</dbReference>
<proteinExistence type="predicted"/>
<protein>
    <submittedName>
        <fullName evidence="3">CocE/NonD family hydrolase</fullName>
    </submittedName>
</protein>
<dbReference type="InterPro" id="IPR013736">
    <property type="entry name" value="Xaa-Pro_dipept_C"/>
</dbReference>
<keyword evidence="4" id="KW-1185">Reference proteome</keyword>
<dbReference type="NCBIfam" id="TIGR00976">
    <property type="entry name" value="CocE_NonD"/>
    <property type="match status" value="1"/>
</dbReference>
<evidence type="ECO:0000313" key="4">
    <source>
        <dbReference type="Proteomes" id="UP001165685"/>
    </source>
</evidence>
<dbReference type="InterPro" id="IPR005674">
    <property type="entry name" value="CocE/Ser_esterase"/>
</dbReference>
<sequence length="526" mass="57917">MSAVARILRVRVERDLPVPVRGGALRADRYSPAADPRAPLVLMRTPYGRRNTALLPELLARRGYQVLLLSVRGTGGSAGRFQGWHLDPGDAEDTLAWLRSRPWFPGAFATWGASFLGYTQWDLASQSAPEWKAAIIQDAPSGAYDSALYNGGAFALGDWLWWAQSMTAMGRPGGESVIGNLVRMPGATRRLKRAVWRLPLEEADIDAAGERIDYYREWLRHPDGNDAFWRTTDHRADVANMPPLVHIAGGWNDIFLSGTVADAEALRASGRRVRLLIGPWAHGRGVFSRISMRERLAFLNHALRGKGPLPQDSTKVYISGLDAWREYSSWPPEGFASRPWYLHAGGALSRTAPDDAAEPRAFRYDPADPTPPSGDEAVLQGFSRGTLRDPRALEARSDVLVYTGEELTDALDLRGPVSATLHTRADGPHRDLVVRLYDLPPKGRAHLVTYGILRLDDAADGPARVALRPAAHRFAPGHRLRVHVCGGAFPLWDRNLGTGERGTAMRAVTQQVFADRDRPSALHLTA</sequence>
<dbReference type="InterPro" id="IPR029058">
    <property type="entry name" value="AB_hydrolase_fold"/>
</dbReference>
<dbReference type="SUPFAM" id="SSF49785">
    <property type="entry name" value="Galactose-binding domain-like"/>
    <property type="match status" value="1"/>
</dbReference>
<dbReference type="SUPFAM" id="SSF53474">
    <property type="entry name" value="alpha/beta-Hydrolases"/>
    <property type="match status" value="1"/>
</dbReference>
<dbReference type="Pfam" id="PF08530">
    <property type="entry name" value="PepX_C"/>
    <property type="match status" value="1"/>
</dbReference>
<dbReference type="InterPro" id="IPR000383">
    <property type="entry name" value="Xaa-Pro-like_dom"/>
</dbReference>
<reference evidence="3" key="1">
    <citation type="submission" date="2023-01" db="EMBL/GenBank/DDBJ databases">
        <title>Draft genome sequence of Nocardiopsis sp. LSu2-4 isolated from halophytes.</title>
        <authorList>
            <person name="Duangmal K."/>
            <person name="Chantavorakit T."/>
        </authorList>
    </citation>
    <scope>NUCLEOTIDE SEQUENCE</scope>
    <source>
        <strain evidence="3">LSu2-4</strain>
    </source>
</reference>
<dbReference type="Gene3D" id="1.10.3020.10">
    <property type="entry name" value="alpha-amino acid ester hydrolase ( Helical cap domain)"/>
    <property type="match status" value="1"/>
</dbReference>
<dbReference type="EMBL" id="JAQFWP010000002">
    <property type="protein sequence ID" value="MDA2803270.1"/>
    <property type="molecule type" value="Genomic_DNA"/>
</dbReference>
<comment type="caution">
    <text evidence="3">The sequence shown here is derived from an EMBL/GenBank/DDBJ whole genome shotgun (WGS) entry which is preliminary data.</text>
</comment>
<accession>A0ABT4TFR5</accession>
<evidence type="ECO:0000313" key="3">
    <source>
        <dbReference type="EMBL" id="MDA2803270.1"/>
    </source>
</evidence>
<dbReference type="InterPro" id="IPR008979">
    <property type="entry name" value="Galactose-bd-like_sf"/>
</dbReference>
<dbReference type="SMART" id="SM00939">
    <property type="entry name" value="PepX_C"/>
    <property type="match status" value="1"/>
</dbReference>